<dbReference type="Gene3D" id="3.40.50.410">
    <property type="entry name" value="von Willebrand factor, type A domain"/>
    <property type="match status" value="1"/>
</dbReference>
<keyword evidence="4" id="KW-0106">Calcium</keyword>
<comment type="subcellular location">
    <subcellularLocation>
        <location evidence="1">Secreted</location>
    </subcellularLocation>
</comment>
<dbReference type="InterPro" id="IPR036465">
    <property type="entry name" value="vWFA_dom_sf"/>
</dbReference>
<dbReference type="SUPFAM" id="SSF103647">
    <property type="entry name" value="TSP type-3 repeat"/>
    <property type="match status" value="2"/>
</dbReference>
<dbReference type="PANTHER" id="PTHR37467:SF1">
    <property type="entry name" value="EXPORTED CALCIUM-BINDING GLYCOPROTEIN"/>
    <property type="match status" value="1"/>
</dbReference>
<dbReference type="Gene3D" id="4.10.1080.10">
    <property type="entry name" value="TSP type-3 repeat"/>
    <property type="match status" value="2"/>
</dbReference>
<gene>
    <name evidence="8" type="ORF">MW290_03210</name>
</gene>
<evidence type="ECO:0000256" key="3">
    <source>
        <dbReference type="ARBA" id="ARBA00022729"/>
    </source>
</evidence>
<dbReference type="CDD" id="cd00198">
    <property type="entry name" value="vWFA"/>
    <property type="match status" value="1"/>
</dbReference>
<evidence type="ECO:0000256" key="5">
    <source>
        <dbReference type="SAM" id="MobiDB-lite"/>
    </source>
</evidence>
<feature type="signal peptide" evidence="6">
    <location>
        <begin position="1"/>
        <end position="24"/>
    </location>
</feature>
<dbReference type="PROSITE" id="PS50234">
    <property type="entry name" value="VWFA"/>
    <property type="match status" value="1"/>
</dbReference>
<sequence length="884" mass="92575">MAKFHWRGLAISLALSLSLGGCLFDGGDSENTTTTDGALPASVKVAFGADPTETDTDGDGLSDDFEIRYGYPLLRPDVADSDGNGIPDGEDDADKDGLSNKTEQALATSPIHADTDGDSLPDGEEVTTLKTDPLLKDTDSDGVDDGREVANGSNPLLADADKVVQSRASFSKFNIGTGKSESVNVNITGAGDLASKVSVGIGSDKPVPGQVGRRFDIRLDPALQASMQSATVELPYQDKDNPADTPDPTNFAIYTLNPDTGMWVEIPSTVNPQTGTVIGTTTHFSPFMIADKVVFQNSLSKLAQTCDLVSDPTAFPSDVVLVIDSSGSMQTNDPQNVRVSAAINFVGGMKPVDKVGVVDFDSGARLAIGLSSDQGGISSAIRTIDSNGGTDIGAGVNIAIQQLLQNSNVNRNRVVILLTDGQGAYDQNLTQLMVDNGIRAFTIGLTGSVDSALLQGIATATKGAYKQIANANGLSGIFKEFSSVFGDDGTDSDFDGLTDCQETNGVYYSSLGTVIITDPMVADTDGDGILDGAEAGIPQKAPAGAKNPWVVMGYADPSKADSDGDGIPDSEEFHAGTSPLSADTDGDGLTDILELGTHGTNPLLADSDGDTLSDLEELNRASEGFDPTTFDYRVNSSFRLELFKGFIGGDLIDIDTTPELVGQILSGVVVVGDVRDFLANLFQGEWASAAINVAGVVPVVGDAAKSGGVAAKFLVKFPAKYHEIIKYVSKYVPDVAKFLPAPAAKVASAWSKTPFARGKEIEALVAPLIPGKALLGNYPVIDVFDRATGRAVSIKSMDLDAKTYQSAATFGRTIERYADSLVSFKGTNARKLADGTDFGALLPNQIQSRELYMVFNKAPSAEFEAILRSAAQSKNVGLSIKVIP</sequence>
<dbReference type="InterPro" id="IPR033799">
    <property type="entry name" value="CdiA_EC869-like"/>
</dbReference>
<feature type="chain" id="PRO_5046997426" evidence="6">
    <location>
        <begin position="25"/>
        <end position="884"/>
    </location>
</feature>
<feature type="domain" description="VWFA" evidence="7">
    <location>
        <begin position="318"/>
        <end position="481"/>
    </location>
</feature>
<keyword evidence="3 6" id="KW-0732">Signal</keyword>
<evidence type="ECO:0000259" key="7">
    <source>
        <dbReference type="PROSITE" id="PS50234"/>
    </source>
</evidence>
<proteinExistence type="predicted"/>
<dbReference type="InterPro" id="IPR002035">
    <property type="entry name" value="VWF_A"/>
</dbReference>
<keyword evidence="9" id="KW-1185">Reference proteome</keyword>
<dbReference type="InterPro" id="IPR028974">
    <property type="entry name" value="TSP_type-3_rpt"/>
</dbReference>
<protein>
    <submittedName>
        <fullName evidence="8">VWA domain-containing protein</fullName>
    </submittedName>
</protein>
<evidence type="ECO:0000256" key="4">
    <source>
        <dbReference type="ARBA" id="ARBA00022837"/>
    </source>
</evidence>
<dbReference type="Gene3D" id="3.40.1350.110">
    <property type="match status" value="1"/>
</dbReference>
<organism evidence="8 9">
    <name type="scientific">Aquincola tertiaricarbonis</name>
    <dbReference type="NCBI Taxonomy" id="391953"/>
    <lineage>
        <taxon>Bacteria</taxon>
        <taxon>Pseudomonadati</taxon>
        <taxon>Pseudomonadota</taxon>
        <taxon>Betaproteobacteria</taxon>
        <taxon>Burkholderiales</taxon>
        <taxon>Sphaerotilaceae</taxon>
        <taxon>Aquincola</taxon>
    </lineage>
</organism>
<dbReference type="Pfam" id="PF21111">
    <property type="entry name" value="CDI_toxin_EC869_like"/>
    <property type="match status" value="1"/>
</dbReference>
<keyword evidence="2" id="KW-0964">Secreted</keyword>
<dbReference type="SMART" id="SM00327">
    <property type="entry name" value="VWA"/>
    <property type="match status" value="1"/>
</dbReference>
<dbReference type="EMBL" id="CP097635">
    <property type="protein sequence ID" value="URI07644.1"/>
    <property type="molecule type" value="Genomic_DNA"/>
</dbReference>
<reference evidence="8" key="1">
    <citation type="submission" date="2022-05" db="EMBL/GenBank/DDBJ databases">
        <title>An RpoN-dependent PEP-CTERM gene is involved in floc formation of an Aquincola tertiaricarbonis strain.</title>
        <authorList>
            <person name="Qiu D."/>
            <person name="Xia M."/>
        </authorList>
    </citation>
    <scope>NUCLEOTIDE SEQUENCE</scope>
    <source>
        <strain evidence="8">RN12</strain>
    </source>
</reference>
<evidence type="ECO:0000256" key="2">
    <source>
        <dbReference type="ARBA" id="ARBA00022525"/>
    </source>
</evidence>
<dbReference type="Proteomes" id="UP001056201">
    <property type="component" value="Chromosome 1"/>
</dbReference>
<dbReference type="PANTHER" id="PTHR37467">
    <property type="entry name" value="EXPORTED CALCIUM-BINDING GLYCOPROTEIN-RELATED"/>
    <property type="match status" value="1"/>
</dbReference>
<feature type="region of interest" description="Disordered" evidence="5">
    <location>
        <begin position="74"/>
        <end position="154"/>
    </location>
</feature>
<dbReference type="InterPro" id="IPR059100">
    <property type="entry name" value="TSP3_bac"/>
</dbReference>
<evidence type="ECO:0000256" key="6">
    <source>
        <dbReference type="SAM" id="SignalP"/>
    </source>
</evidence>
<accession>A0ABY4S5D0</accession>
<dbReference type="InterPro" id="IPR053180">
    <property type="entry name" value="Ca-binding_acidic-repeat"/>
</dbReference>
<evidence type="ECO:0000256" key="1">
    <source>
        <dbReference type="ARBA" id="ARBA00004613"/>
    </source>
</evidence>
<dbReference type="CDD" id="cd20742">
    <property type="entry name" value="FIX_vWA-like"/>
    <property type="match status" value="1"/>
</dbReference>
<evidence type="ECO:0000313" key="9">
    <source>
        <dbReference type="Proteomes" id="UP001056201"/>
    </source>
</evidence>
<feature type="compositionally biased region" description="Basic and acidic residues" evidence="5">
    <location>
        <begin position="133"/>
        <end position="148"/>
    </location>
</feature>
<feature type="region of interest" description="Disordered" evidence="5">
    <location>
        <begin position="557"/>
        <end position="581"/>
    </location>
</feature>
<dbReference type="RefSeq" id="WP_250195877.1">
    <property type="nucleotide sequence ID" value="NZ_CP097635.1"/>
</dbReference>
<dbReference type="SUPFAM" id="SSF53300">
    <property type="entry name" value="vWA-like"/>
    <property type="match status" value="1"/>
</dbReference>
<feature type="compositionally biased region" description="Acidic residues" evidence="5">
    <location>
        <begin position="116"/>
        <end position="125"/>
    </location>
</feature>
<name>A0ABY4S5D0_AQUTE</name>
<dbReference type="Pfam" id="PF18884">
    <property type="entry name" value="TSP3_bac"/>
    <property type="match status" value="6"/>
</dbReference>
<evidence type="ECO:0000313" key="8">
    <source>
        <dbReference type="EMBL" id="URI07644.1"/>
    </source>
</evidence>
<dbReference type="PROSITE" id="PS51257">
    <property type="entry name" value="PROKAR_LIPOPROTEIN"/>
    <property type="match status" value="1"/>
</dbReference>
<dbReference type="Pfam" id="PF13519">
    <property type="entry name" value="VWA_2"/>
    <property type="match status" value="1"/>
</dbReference>